<evidence type="ECO:0000256" key="1">
    <source>
        <dbReference type="SAM" id="MobiDB-lite"/>
    </source>
</evidence>
<sequence>MANTNIGDDNSQSLNASQLEDKTGAQGGGVHGGSSDGPWSVYLTETERQDKEMVERWKGEADSTLIFAGLFSAVVTVSIIESYKWLSPDSGDETVKLLAQISRQLVNISNGIPIPLESIEAEINQPFEPNTAAILVNVTWLLSIAGCISCSVGAALIQQWARRYLVLVQGPERAHLRTFMFNGLRKFQVERFIQFVAISLHSSILLYAIGMFKFFYSFNTRIGFTSLAICLLLGFIYGTLTVFPLIFFDAPYSTPWSAVWWRSAHATFFCFFSTIRYIGDLFHDFPSSLWNRSYRHVRGSRRRAAQWRETLEKRINKHKQWFYDGLQRSVEHYATEAPQPVDVKALEETFTTLVENDSDKEVENIAAWIPEFFDTCALTCTRSGAEGGVVPLTSDQPPINLTLGYRLHQLLKTCIAGTSILAEEERRRRLRVCLKCLWCWLKAYDQNSMPLPFYFPLPDPDMTRHLQAEQDPTANMMGRCFGALVGKGLAVDLNLRRHTGVDVRDAKMASLSTILGSTSTEVETFISQPGAIGLANIVSLMSVDMDALITEKAPSEALDLFQRTLDSLLSKNFLASLDEGLPPNLVARFEETYSNARRLQILDWLTNRLRPIMDKLAAGSNARQSRDNRLGGV</sequence>
<dbReference type="EMBL" id="JAKELL010000051">
    <property type="protein sequence ID" value="KAH8986868.1"/>
    <property type="molecule type" value="Genomic_DNA"/>
</dbReference>
<evidence type="ECO:0000313" key="4">
    <source>
        <dbReference type="EMBL" id="KAH8986868.1"/>
    </source>
</evidence>
<evidence type="ECO:0000256" key="2">
    <source>
        <dbReference type="SAM" id="Phobius"/>
    </source>
</evidence>
<dbReference type="AlphaFoldDB" id="A0AAD4QBE2"/>
<gene>
    <name evidence="4" type="ORF">EDB92DRAFT_1220127</name>
</gene>
<proteinExistence type="predicted"/>
<feature type="transmembrane region" description="Helical" evidence="2">
    <location>
        <begin position="222"/>
        <end position="247"/>
    </location>
</feature>
<keyword evidence="2" id="KW-0812">Transmembrane</keyword>
<protein>
    <recommendedName>
        <fullName evidence="3">DUF6535 domain-containing protein</fullName>
    </recommendedName>
</protein>
<reference evidence="4" key="1">
    <citation type="submission" date="2022-01" db="EMBL/GenBank/DDBJ databases">
        <title>Comparative genomics reveals a dynamic genome evolution in the ectomycorrhizal milk-cap (Lactarius) mushrooms.</title>
        <authorList>
            <consortium name="DOE Joint Genome Institute"/>
            <person name="Lebreton A."/>
            <person name="Tang N."/>
            <person name="Kuo A."/>
            <person name="LaButti K."/>
            <person name="Drula E."/>
            <person name="Barry K."/>
            <person name="Clum A."/>
            <person name="Lipzen A."/>
            <person name="Mousain D."/>
            <person name="Ng V."/>
            <person name="Wang R."/>
            <person name="Wang X."/>
            <person name="Dai Y."/>
            <person name="Henrissat B."/>
            <person name="Grigoriev I.V."/>
            <person name="Guerin-Laguette A."/>
            <person name="Yu F."/>
            <person name="Martin F.M."/>
        </authorList>
    </citation>
    <scope>NUCLEOTIDE SEQUENCE</scope>
    <source>
        <strain evidence="4">QP</strain>
    </source>
</reference>
<dbReference type="Proteomes" id="UP001201163">
    <property type="component" value="Unassembled WGS sequence"/>
</dbReference>
<keyword evidence="5" id="KW-1185">Reference proteome</keyword>
<feature type="compositionally biased region" description="Gly residues" evidence="1">
    <location>
        <begin position="25"/>
        <end position="35"/>
    </location>
</feature>
<name>A0AAD4QBE2_9AGAM</name>
<accession>A0AAD4QBE2</accession>
<feature type="transmembrane region" description="Helical" evidence="2">
    <location>
        <begin position="61"/>
        <end position="80"/>
    </location>
</feature>
<organism evidence="4 5">
    <name type="scientific">Lactarius akahatsu</name>
    <dbReference type="NCBI Taxonomy" id="416441"/>
    <lineage>
        <taxon>Eukaryota</taxon>
        <taxon>Fungi</taxon>
        <taxon>Dikarya</taxon>
        <taxon>Basidiomycota</taxon>
        <taxon>Agaricomycotina</taxon>
        <taxon>Agaricomycetes</taxon>
        <taxon>Russulales</taxon>
        <taxon>Russulaceae</taxon>
        <taxon>Lactarius</taxon>
    </lineage>
</organism>
<feature type="transmembrane region" description="Helical" evidence="2">
    <location>
        <begin position="259"/>
        <end position="279"/>
    </location>
</feature>
<keyword evidence="2" id="KW-0472">Membrane</keyword>
<feature type="transmembrane region" description="Helical" evidence="2">
    <location>
        <begin position="192"/>
        <end position="216"/>
    </location>
</feature>
<evidence type="ECO:0000259" key="3">
    <source>
        <dbReference type="Pfam" id="PF20153"/>
    </source>
</evidence>
<feature type="transmembrane region" description="Helical" evidence="2">
    <location>
        <begin position="134"/>
        <end position="157"/>
    </location>
</feature>
<evidence type="ECO:0000313" key="5">
    <source>
        <dbReference type="Proteomes" id="UP001201163"/>
    </source>
</evidence>
<dbReference type="Pfam" id="PF20153">
    <property type="entry name" value="DUF6535"/>
    <property type="match status" value="1"/>
</dbReference>
<comment type="caution">
    <text evidence="4">The sequence shown here is derived from an EMBL/GenBank/DDBJ whole genome shotgun (WGS) entry which is preliminary data.</text>
</comment>
<feature type="domain" description="DUF6535" evidence="3">
    <location>
        <begin position="39"/>
        <end position="215"/>
    </location>
</feature>
<dbReference type="InterPro" id="IPR045338">
    <property type="entry name" value="DUF6535"/>
</dbReference>
<keyword evidence="2" id="KW-1133">Transmembrane helix</keyword>
<feature type="region of interest" description="Disordered" evidence="1">
    <location>
        <begin position="21"/>
        <end position="41"/>
    </location>
</feature>